<dbReference type="PROSITE" id="PS51673">
    <property type="entry name" value="SUZ"/>
    <property type="match status" value="1"/>
</dbReference>
<dbReference type="InterPro" id="IPR036867">
    <property type="entry name" value="R3H_dom_sf"/>
</dbReference>
<organism evidence="5 6">
    <name type="scientific">Eragrostis curvula</name>
    <name type="common">weeping love grass</name>
    <dbReference type="NCBI Taxonomy" id="38414"/>
    <lineage>
        <taxon>Eukaryota</taxon>
        <taxon>Viridiplantae</taxon>
        <taxon>Streptophyta</taxon>
        <taxon>Embryophyta</taxon>
        <taxon>Tracheophyta</taxon>
        <taxon>Spermatophyta</taxon>
        <taxon>Magnoliopsida</taxon>
        <taxon>Liliopsida</taxon>
        <taxon>Poales</taxon>
        <taxon>Poaceae</taxon>
        <taxon>PACMAD clade</taxon>
        <taxon>Chloridoideae</taxon>
        <taxon>Eragrostideae</taxon>
        <taxon>Eragrostidinae</taxon>
        <taxon>Eragrostis</taxon>
    </lineage>
</organism>
<evidence type="ECO:0008006" key="7">
    <source>
        <dbReference type="Google" id="ProtNLM"/>
    </source>
</evidence>
<keyword evidence="1" id="KW-0597">Phosphoprotein</keyword>
<dbReference type="Gene3D" id="3.30.1370.50">
    <property type="entry name" value="R3H-like domain"/>
    <property type="match status" value="1"/>
</dbReference>
<dbReference type="InterPro" id="IPR024771">
    <property type="entry name" value="SUZ"/>
</dbReference>
<evidence type="ECO:0000313" key="5">
    <source>
        <dbReference type="EMBL" id="TVU47018.1"/>
    </source>
</evidence>
<dbReference type="OrthoDB" id="278430at2759"/>
<feature type="region of interest" description="Disordered" evidence="2">
    <location>
        <begin position="230"/>
        <end position="265"/>
    </location>
</feature>
<gene>
    <name evidence="5" type="ORF">EJB05_06594</name>
</gene>
<evidence type="ECO:0000259" key="4">
    <source>
        <dbReference type="PROSITE" id="PS51673"/>
    </source>
</evidence>
<dbReference type="Proteomes" id="UP000324897">
    <property type="component" value="Chromosome 5"/>
</dbReference>
<comment type="caution">
    <text evidence="5">The sequence shown here is derived from an EMBL/GenBank/DDBJ whole genome shotgun (WGS) entry which is preliminary data.</text>
</comment>
<feature type="compositionally biased region" description="Polar residues" evidence="2">
    <location>
        <begin position="240"/>
        <end position="257"/>
    </location>
</feature>
<dbReference type="EMBL" id="RWGY01000004">
    <property type="protein sequence ID" value="TVU47018.1"/>
    <property type="molecule type" value="Genomic_DNA"/>
</dbReference>
<accession>A0A5J9WFQ6</accession>
<dbReference type="Gramene" id="TVU47018">
    <property type="protein sequence ID" value="TVU47018"/>
    <property type="gene ID" value="EJB05_06594"/>
</dbReference>
<evidence type="ECO:0000256" key="1">
    <source>
        <dbReference type="ARBA" id="ARBA00022553"/>
    </source>
</evidence>
<keyword evidence="6" id="KW-1185">Reference proteome</keyword>
<feature type="compositionally biased region" description="Polar residues" evidence="2">
    <location>
        <begin position="277"/>
        <end position="291"/>
    </location>
</feature>
<sequence>MATTQVAMVEELASLIKDNLHSKHLVLSTEEALIAALQQQCSLDDNDDDGRGQDDDAEDTIELQPTGAYHRLLLHRLADIYGFVHESVGEGDDRHLVLQRCSETAIPPVLVSDMLWKYDNCDNLASVVLTRNDADFRDSWKAEIVQEDVYVESSHLKPDADLKPVKHSVILPTASLKEREASYRAARERIFSVDDAKERNASSIKSRQIPIVAQRMIAHALGKNVHNLTEAAASREGRGKQQTNGPNIPTSSRNNFYPVSPDNREASYIQNSDSNTVARNSYQTTTSQKCRTVNRRAVSAESLKKEQTGAAKRMFAHALGLPAVQGSNGAGSKPK</sequence>
<feature type="domain" description="R3H" evidence="3">
    <location>
        <begin position="37"/>
        <end position="102"/>
    </location>
</feature>
<evidence type="ECO:0000256" key="2">
    <source>
        <dbReference type="SAM" id="MobiDB-lite"/>
    </source>
</evidence>
<protein>
    <recommendedName>
        <fullName evidence="7">R3H domain-containing protein</fullName>
    </recommendedName>
</protein>
<dbReference type="Pfam" id="PF12752">
    <property type="entry name" value="SUZ"/>
    <property type="match status" value="1"/>
</dbReference>
<dbReference type="InterPro" id="IPR001374">
    <property type="entry name" value="R3H_dom"/>
</dbReference>
<evidence type="ECO:0000313" key="6">
    <source>
        <dbReference type="Proteomes" id="UP000324897"/>
    </source>
</evidence>
<name>A0A5J9WFQ6_9POAL</name>
<proteinExistence type="predicted"/>
<feature type="region of interest" description="Disordered" evidence="2">
    <location>
        <begin position="277"/>
        <end position="303"/>
    </location>
</feature>
<dbReference type="PROSITE" id="PS51061">
    <property type="entry name" value="R3H"/>
    <property type="match status" value="1"/>
</dbReference>
<dbReference type="CDD" id="cd02325">
    <property type="entry name" value="R3H"/>
    <property type="match status" value="1"/>
</dbReference>
<dbReference type="SUPFAM" id="SSF82708">
    <property type="entry name" value="R3H domain"/>
    <property type="match status" value="1"/>
</dbReference>
<dbReference type="Pfam" id="PF01424">
    <property type="entry name" value="R3H"/>
    <property type="match status" value="1"/>
</dbReference>
<dbReference type="GO" id="GO:0003676">
    <property type="term" value="F:nucleic acid binding"/>
    <property type="evidence" value="ECO:0007669"/>
    <property type="project" value="UniProtKB-UniRule"/>
</dbReference>
<feature type="domain" description="SUZ" evidence="4">
    <location>
        <begin position="105"/>
        <end position="195"/>
    </location>
</feature>
<reference evidence="5 6" key="1">
    <citation type="journal article" date="2019" name="Sci. Rep.">
        <title>A high-quality genome of Eragrostis curvula grass provides insights into Poaceae evolution and supports new strategies to enhance forage quality.</title>
        <authorList>
            <person name="Carballo J."/>
            <person name="Santos B.A.C.M."/>
            <person name="Zappacosta D."/>
            <person name="Garbus I."/>
            <person name="Selva J.P."/>
            <person name="Gallo C.A."/>
            <person name="Diaz A."/>
            <person name="Albertini E."/>
            <person name="Caccamo M."/>
            <person name="Echenique V."/>
        </authorList>
    </citation>
    <scope>NUCLEOTIDE SEQUENCE [LARGE SCALE GENOMIC DNA]</scope>
    <source>
        <strain evidence="6">cv. Victoria</strain>
        <tissue evidence="5">Leaf</tissue>
    </source>
</reference>
<evidence type="ECO:0000259" key="3">
    <source>
        <dbReference type="PROSITE" id="PS51061"/>
    </source>
</evidence>
<dbReference type="PANTHER" id="PTHR15672:SF25">
    <property type="entry name" value="OS01G0100600 PROTEIN"/>
    <property type="match status" value="1"/>
</dbReference>
<dbReference type="AlphaFoldDB" id="A0A5J9WFQ6"/>
<dbReference type="InterPro" id="IPR051937">
    <property type="entry name" value="R3H_domain_containing"/>
</dbReference>
<dbReference type="PANTHER" id="PTHR15672">
    <property type="entry name" value="CAMP-REGULATED PHOSPHOPROTEIN 21 RELATED R3H DOMAIN CONTAINING PROTEIN"/>
    <property type="match status" value="1"/>
</dbReference>